<evidence type="ECO:0000256" key="7">
    <source>
        <dbReference type="ARBA" id="ARBA00023237"/>
    </source>
</evidence>
<comment type="similarity">
    <text evidence="2">Belongs to the outer membrane factor (OMF) (TC 1.B.17) family.</text>
</comment>
<feature type="chain" id="PRO_5047233842" evidence="8">
    <location>
        <begin position="27"/>
        <end position="453"/>
    </location>
</feature>
<name>A0ABY6D342_9BACT</name>
<evidence type="ECO:0000256" key="3">
    <source>
        <dbReference type="ARBA" id="ARBA00022448"/>
    </source>
</evidence>
<accession>A0ABY6D342</accession>
<keyword evidence="10" id="KW-1185">Reference proteome</keyword>
<dbReference type="PANTHER" id="PTHR30026:SF20">
    <property type="entry name" value="OUTER MEMBRANE PROTEIN TOLC"/>
    <property type="match status" value="1"/>
</dbReference>
<dbReference type="PANTHER" id="PTHR30026">
    <property type="entry name" value="OUTER MEMBRANE PROTEIN TOLC"/>
    <property type="match status" value="1"/>
</dbReference>
<dbReference type="Proteomes" id="UP001062165">
    <property type="component" value="Chromosome"/>
</dbReference>
<reference evidence="9" key="1">
    <citation type="submission" date="2022-10" db="EMBL/GenBank/DDBJ databases">
        <title>Comparative genomics and taxonomic characterization of three novel marine species of genus Reichenbachiella exhibiting antioxidant and polysaccharide degradation activities.</title>
        <authorList>
            <person name="Muhammad N."/>
            <person name="Lee Y.-J."/>
            <person name="Ko J."/>
            <person name="Kim S.-G."/>
        </authorList>
    </citation>
    <scope>NUCLEOTIDE SEQUENCE</scope>
    <source>
        <strain evidence="9">Wsw4-B4</strain>
    </source>
</reference>
<evidence type="ECO:0000256" key="4">
    <source>
        <dbReference type="ARBA" id="ARBA00022452"/>
    </source>
</evidence>
<evidence type="ECO:0000313" key="9">
    <source>
        <dbReference type="EMBL" id="UXX79518.1"/>
    </source>
</evidence>
<sequence>MRVIKQPIFHLILTISLVAAHQVSYAQESTTFRFSLEEAINYALDNNQRVKNAQLEEEIADRQVGEIIADGLPQLNANANLFYNYKIQQSLIEADGNFPPGVPAGETVALEFGIPYTSSFDVALSQMLFDGSFFIGLEAAKTFTQLSKKDHIKTKIDVAEAVSKAYFLVLVNRERFGLIERNYSRLDSLLSDTKVMYSSGFAEKIDVNRVQVQFNNVKVEKENYEQVLNVSESLLKFQMGLNHSEELELTSTIEGIDYFDFADAANFTYEQRVEYDQMNINKELKELDIKNVRAKYYPKLDLIATYGQNTGNTSFGDLFSDQWFGLGAIGVKATVPIFDGLRKRRQVQQRQLQVQQIDYSLNLLKNNIDVEIESALADYNRSIEMMEAQRENMELSQEVYEVAKIKYNEGVGSNIEVIDADATYKQAQINFYNALYDALVSKIDLQKAYGVLL</sequence>
<gene>
    <name evidence="9" type="ORF">N7E81_00130</name>
</gene>
<keyword evidence="3" id="KW-0813">Transport</keyword>
<keyword evidence="8" id="KW-0732">Signal</keyword>
<protein>
    <submittedName>
        <fullName evidence="9">TolC family protein</fullName>
    </submittedName>
</protein>
<comment type="subcellular location">
    <subcellularLocation>
        <location evidence="1">Cell outer membrane</location>
    </subcellularLocation>
</comment>
<dbReference type="RefSeq" id="WP_263051250.1">
    <property type="nucleotide sequence ID" value="NZ_CP106735.1"/>
</dbReference>
<dbReference type="EMBL" id="CP106735">
    <property type="protein sequence ID" value="UXX79518.1"/>
    <property type="molecule type" value="Genomic_DNA"/>
</dbReference>
<evidence type="ECO:0000256" key="1">
    <source>
        <dbReference type="ARBA" id="ARBA00004442"/>
    </source>
</evidence>
<dbReference type="InterPro" id="IPR003423">
    <property type="entry name" value="OMP_efflux"/>
</dbReference>
<evidence type="ECO:0000256" key="5">
    <source>
        <dbReference type="ARBA" id="ARBA00022692"/>
    </source>
</evidence>
<keyword evidence="6" id="KW-0472">Membrane</keyword>
<dbReference type="InterPro" id="IPR051906">
    <property type="entry name" value="TolC-like"/>
</dbReference>
<keyword evidence="4" id="KW-1134">Transmembrane beta strand</keyword>
<feature type="signal peptide" evidence="8">
    <location>
        <begin position="1"/>
        <end position="26"/>
    </location>
</feature>
<dbReference type="Gene3D" id="1.20.1600.10">
    <property type="entry name" value="Outer membrane efflux proteins (OEP)"/>
    <property type="match status" value="1"/>
</dbReference>
<dbReference type="Pfam" id="PF02321">
    <property type="entry name" value="OEP"/>
    <property type="match status" value="2"/>
</dbReference>
<keyword evidence="7" id="KW-0998">Cell outer membrane</keyword>
<keyword evidence="5" id="KW-0812">Transmembrane</keyword>
<dbReference type="SUPFAM" id="SSF56954">
    <property type="entry name" value="Outer membrane efflux proteins (OEP)"/>
    <property type="match status" value="1"/>
</dbReference>
<evidence type="ECO:0000256" key="2">
    <source>
        <dbReference type="ARBA" id="ARBA00007613"/>
    </source>
</evidence>
<evidence type="ECO:0000256" key="8">
    <source>
        <dbReference type="SAM" id="SignalP"/>
    </source>
</evidence>
<evidence type="ECO:0000256" key="6">
    <source>
        <dbReference type="ARBA" id="ARBA00023136"/>
    </source>
</evidence>
<evidence type="ECO:0000313" key="10">
    <source>
        <dbReference type="Proteomes" id="UP001062165"/>
    </source>
</evidence>
<proteinExistence type="inferred from homology"/>
<organism evidence="9 10">
    <name type="scientific">Reichenbachiella carrageenanivorans</name>
    <dbReference type="NCBI Taxonomy" id="2979869"/>
    <lineage>
        <taxon>Bacteria</taxon>
        <taxon>Pseudomonadati</taxon>
        <taxon>Bacteroidota</taxon>
        <taxon>Cytophagia</taxon>
        <taxon>Cytophagales</taxon>
        <taxon>Reichenbachiellaceae</taxon>
        <taxon>Reichenbachiella</taxon>
    </lineage>
</organism>